<dbReference type="Proteomes" id="UP000295132">
    <property type="component" value="Unassembled WGS sequence"/>
</dbReference>
<proteinExistence type="predicted"/>
<evidence type="ECO:0000313" key="3">
    <source>
        <dbReference type="EMBL" id="TDK61414.1"/>
    </source>
</evidence>
<gene>
    <name evidence="3" type="ORF">E2K98_10965</name>
    <name evidence="2" type="ORF">RCG21_27185</name>
</gene>
<evidence type="ECO:0000256" key="1">
    <source>
        <dbReference type="SAM" id="SignalP"/>
    </source>
</evidence>
<organism evidence="3 4">
    <name type="scientific">Bacillus salipaludis</name>
    <dbReference type="NCBI Taxonomy" id="2547811"/>
    <lineage>
        <taxon>Bacteria</taxon>
        <taxon>Bacillati</taxon>
        <taxon>Bacillota</taxon>
        <taxon>Bacilli</taxon>
        <taxon>Bacillales</taxon>
        <taxon>Bacillaceae</taxon>
        <taxon>Bacillus</taxon>
    </lineage>
</organism>
<evidence type="ECO:0000313" key="2">
    <source>
        <dbReference type="EMBL" id="MDQ6599983.1"/>
    </source>
</evidence>
<dbReference type="RefSeq" id="WP_133334287.1">
    <property type="nucleotide sequence ID" value="NZ_JAVGVR010000001.1"/>
</dbReference>
<reference evidence="3 4" key="1">
    <citation type="submission" date="2019-03" db="EMBL/GenBank/DDBJ databases">
        <title>Bacillus niacini sp. nov. a Nicotinate-Metabolizing Mesophile Isolated from Soil.</title>
        <authorList>
            <person name="Zhang G."/>
        </authorList>
    </citation>
    <scope>NUCLEOTIDE SEQUENCE [LARGE SCALE GENOMIC DNA]</scope>
    <source>
        <strain evidence="3 4">WN066</strain>
    </source>
</reference>
<dbReference type="PANTHER" id="PTHR36842">
    <property type="entry name" value="PROTEIN TOLB HOMOLOG"/>
    <property type="match status" value="1"/>
</dbReference>
<accession>A0A4R5VRQ4</accession>
<reference evidence="2" key="2">
    <citation type="submission" date="2023-08" db="EMBL/GenBank/DDBJ databases">
        <title>Nitrogen cycling bacteria in agricultural field soils.</title>
        <authorList>
            <person name="Jang J."/>
        </authorList>
    </citation>
    <scope>NUCLEOTIDE SEQUENCE</scope>
    <source>
        <strain evidence="2">PS3-36</strain>
    </source>
</reference>
<dbReference type="SUPFAM" id="SSF82171">
    <property type="entry name" value="DPP6 N-terminal domain-like"/>
    <property type="match status" value="1"/>
</dbReference>
<name>A0A4R5VRQ4_9BACI</name>
<feature type="chain" id="PRO_5044608841" evidence="1">
    <location>
        <begin position="22"/>
        <end position="421"/>
    </location>
</feature>
<dbReference type="AlphaFoldDB" id="A0A4R5VRQ4"/>
<evidence type="ECO:0000313" key="4">
    <source>
        <dbReference type="Proteomes" id="UP000295132"/>
    </source>
</evidence>
<dbReference type="Gene3D" id="2.120.10.30">
    <property type="entry name" value="TolB, C-terminal domain"/>
    <property type="match status" value="1"/>
</dbReference>
<feature type="signal peptide" evidence="1">
    <location>
        <begin position="1"/>
        <end position="21"/>
    </location>
</feature>
<dbReference type="EMBL" id="JAVGVR010000001">
    <property type="protein sequence ID" value="MDQ6599983.1"/>
    <property type="molecule type" value="Genomic_DNA"/>
</dbReference>
<protein>
    <submittedName>
        <fullName evidence="3">TolB domain-containing protein</fullName>
    </submittedName>
</protein>
<keyword evidence="1" id="KW-0732">Signal</keyword>
<comment type="caution">
    <text evidence="3">The sequence shown here is derived from an EMBL/GenBank/DDBJ whole genome shotgun (WGS) entry which is preliminary data.</text>
</comment>
<dbReference type="InterPro" id="IPR011042">
    <property type="entry name" value="6-blade_b-propeller_TolB-like"/>
</dbReference>
<dbReference type="EMBL" id="SMYO01000005">
    <property type="protein sequence ID" value="TDK61414.1"/>
    <property type="molecule type" value="Genomic_DNA"/>
</dbReference>
<dbReference type="PANTHER" id="PTHR36842:SF1">
    <property type="entry name" value="PROTEIN TOLB"/>
    <property type="match status" value="1"/>
</dbReference>
<keyword evidence="5" id="KW-1185">Reference proteome</keyword>
<dbReference type="Proteomes" id="UP001178888">
    <property type="component" value="Unassembled WGS sequence"/>
</dbReference>
<evidence type="ECO:0000313" key="5">
    <source>
        <dbReference type="Proteomes" id="UP001178888"/>
    </source>
</evidence>
<sequence length="421" mass="47603">MKKQISIVFILFLLMPTFAKAEPIEAHIKMAYIKNGFLWTMMNGKQEKQTKEPGTYPYAPQWSHDGKWILYQIQTKEKASSASEHSTEIWVYNIETKKHKRITVNGTNPKWSPVEDLVAFKSGGVLNVSDLKHFYNIALGVGDYNWFPDGRSLITSSSASLRPDGWTNPVLYKITLEKNLKKITSLTKNVKPFYTIPKELKKGNISIIAIDGTDFQFSPDGKWISFIVGPTASWSMDSNMVCVISSDGKNFEVLDEVILGVDHPQWALHKDLIGYIAGGGRIVFGFKNKTMKVTELPAYNTLSLTPVNFAELGFGWKDDNALYVSRVKEKEWSNEAIKRPDPSLFLININDQKQTQITHPPAGLGDYSPVYIPSVSKVTWLRKKDIASAEEDLWIADQDGKNAKLWIKNIGGYSVYENQKH</sequence>